<feature type="transmembrane region" description="Helical" evidence="1">
    <location>
        <begin position="12"/>
        <end position="33"/>
    </location>
</feature>
<feature type="transmembrane region" description="Helical" evidence="1">
    <location>
        <begin position="123"/>
        <end position="142"/>
    </location>
</feature>
<feature type="transmembrane region" description="Helical" evidence="1">
    <location>
        <begin position="59"/>
        <end position="84"/>
    </location>
</feature>
<evidence type="ECO:0000256" key="1">
    <source>
        <dbReference type="SAM" id="Phobius"/>
    </source>
</evidence>
<dbReference type="EMBL" id="AP024355">
    <property type="protein sequence ID" value="BCR06273.1"/>
    <property type="molecule type" value="Genomic_DNA"/>
</dbReference>
<gene>
    <name evidence="2" type="ORF">DESUT3_33420</name>
</gene>
<feature type="transmembrane region" description="Helical" evidence="1">
    <location>
        <begin position="96"/>
        <end position="117"/>
    </location>
</feature>
<keyword evidence="1" id="KW-1133">Transmembrane helix</keyword>
<evidence type="ECO:0000313" key="3">
    <source>
        <dbReference type="Proteomes" id="UP001319827"/>
    </source>
</evidence>
<reference evidence="2 3" key="1">
    <citation type="journal article" date="2016" name="C (Basel)">
        <title>Selective Growth of and Electricity Production by Marine Exoelectrogenic Bacteria in Self-Aggregated Hydrogel of Microbially Reduced Graphene Oxide.</title>
        <authorList>
            <person name="Yoshida N."/>
            <person name="Goto Y."/>
            <person name="Miyata Y."/>
        </authorList>
    </citation>
    <scope>NUCLEOTIDE SEQUENCE [LARGE SCALE GENOMIC DNA]</scope>
    <source>
        <strain evidence="2 3">NIT-T3</strain>
    </source>
</reference>
<dbReference type="Proteomes" id="UP001319827">
    <property type="component" value="Chromosome"/>
</dbReference>
<evidence type="ECO:0000313" key="2">
    <source>
        <dbReference type="EMBL" id="BCR06273.1"/>
    </source>
</evidence>
<organism evidence="2 3">
    <name type="scientific">Desulfuromonas versatilis</name>
    <dbReference type="NCBI Taxonomy" id="2802975"/>
    <lineage>
        <taxon>Bacteria</taxon>
        <taxon>Pseudomonadati</taxon>
        <taxon>Thermodesulfobacteriota</taxon>
        <taxon>Desulfuromonadia</taxon>
        <taxon>Desulfuromonadales</taxon>
        <taxon>Desulfuromonadaceae</taxon>
        <taxon>Desulfuromonas</taxon>
    </lineage>
</organism>
<reference evidence="2 3" key="2">
    <citation type="journal article" date="2021" name="Int. J. Syst. Evol. Microbiol.">
        <title>Isolation and Polyphasic Characterization of Desulfuromonas versatilis sp. Nov., an Electrogenic Bacteria Capable of Versatile Metabolism Isolated from a Graphene Oxide-Reducing Enrichment Culture.</title>
        <authorList>
            <person name="Xie L."/>
            <person name="Yoshida N."/>
            <person name="Ishii S."/>
            <person name="Meng L."/>
        </authorList>
    </citation>
    <scope>NUCLEOTIDE SEQUENCE [LARGE SCALE GENOMIC DNA]</scope>
    <source>
        <strain evidence="2 3">NIT-T3</strain>
    </source>
</reference>
<keyword evidence="1" id="KW-0812">Transmembrane</keyword>
<name>A0ABN6E1S5_9BACT</name>
<protein>
    <submittedName>
        <fullName evidence="2">Uncharacterized protein</fullName>
    </submittedName>
</protein>
<proteinExistence type="predicted"/>
<sequence>MKKQFAHIFGLIVKILLIIMNFLAGFILTRFTISKFAAWPVSVAAFEDMAKPLGIDPTFFRIGTGFVIGFAMLAFFVNCLILVFKKEGHGNFLRLFAFNSLYGLGAMLGALFAEFFLRTEVKWMLVYYATGIIIVALANLATHYKVILNALRGDPPPANRRNLSAETPRGRVL</sequence>
<accession>A0ABN6E1S5</accession>
<keyword evidence="3" id="KW-1185">Reference proteome</keyword>
<keyword evidence="1" id="KW-0472">Membrane</keyword>